<dbReference type="InterPro" id="IPR003961">
    <property type="entry name" value="FN3_dom"/>
</dbReference>
<proteinExistence type="predicted"/>
<keyword evidence="2" id="KW-1185">Reference proteome</keyword>
<organism evidence="2 3">
    <name type="scientific">Romanomermis culicivorax</name>
    <name type="common">Nematode worm</name>
    <dbReference type="NCBI Taxonomy" id="13658"/>
    <lineage>
        <taxon>Eukaryota</taxon>
        <taxon>Metazoa</taxon>
        <taxon>Ecdysozoa</taxon>
        <taxon>Nematoda</taxon>
        <taxon>Enoplea</taxon>
        <taxon>Dorylaimia</taxon>
        <taxon>Mermithida</taxon>
        <taxon>Mermithoidea</taxon>
        <taxon>Mermithidae</taxon>
        <taxon>Romanomermis</taxon>
    </lineage>
</organism>
<dbReference type="CDD" id="cd00063">
    <property type="entry name" value="FN3"/>
    <property type="match status" value="1"/>
</dbReference>
<dbReference type="AlphaFoldDB" id="A0A915HLH1"/>
<name>A0A915HLH1_ROMCU</name>
<dbReference type="FunFam" id="2.60.40.10:FF:000360">
    <property type="entry name" value="Sidekick cell adhesion molecule 2"/>
    <property type="match status" value="1"/>
</dbReference>
<dbReference type="Gene3D" id="2.60.40.10">
    <property type="entry name" value="Immunoglobulins"/>
    <property type="match status" value="1"/>
</dbReference>
<dbReference type="SUPFAM" id="SSF49265">
    <property type="entry name" value="Fibronectin type III"/>
    <property type="match status" value="1"/>
</dbReference>
<dbReference type="Proteomes" id="UP000887565">
    <property type="component" value="Unplaced"/>
</dbReference>
<evidence type="ECO:0000313" key="3">
    <source>
        <dbReference type="WBParaSite" id="nRc.2.0.1.t02192-RA"/>
    </source>
</evidence>
<dbReference type="WBParaSite" id="nRc.2.0.1.t02192-RA">
    <property type="protein sequence ID" value="nRc.2.0.1.t02192-RA"/>
    <property type="gene ID" value="nRc.2.0.1.g02192"/>
</dbReference>
<accession>A0A915HLH1</accession>
<dbReference type="OMA" id="FRIQQMN"/>
<dbReference type="SMART" id="SM00060">
    <property type="entry name" value="FN3"/>
    <property type="match status" value="1"/>
</dbReference>
<feature type="domain" description="Fibronectin type-III" evidence="1">
    <location>
        <begin position="25"/>
        <end position="124"/>
    </location>
</feature>
<dbReference type="PROSITE" id="PS50853">
    <property type="entry name" value="FN3"/>
    <property type="match status" value="1"/>
</dbReference>
<protein>
    <submittedName>
        <fullName evidence="3">Fibronectin type-III domain-containing protein</fullName>
    </submittedName>
</protein>
<evidence type="ECO:0000259" key="1">
    <source>
        <dbReference type="PROSITE" id="PS50853"/>
    </source>
</evidence>
<dbReference type="InterPro" id="IPR013783">
    <property type="entry name" value="Ig-like_fold"/>
</dbReference>
<dbReference type="InterPro" id="IPR036116">
    <property type="entry name" value="FN3_sf"/>
</dbReference>
<evidence type="ECO:0000313" key="2">
    <source>
        <dbReference type="Proteomes" id="UP000887565"/>
    </source>
</evidence>
<reference evidence="3" key="1">
    <citation type="submission" date="2022-11" db="UniProtKB">
        <authorList>
            <consortium name="WormBaseParasite"/>
        </authorList>
    </citation>
    <scope>IDENTIFICATION</scope>
</reference>
<dbReference type="Pfam" id="PF00041">
    <property type="entry name" value="fn3"/>
    <property type="match status" value="1"/>
</dbReference>
<sequence length="124" mass="13714">MYAENVKGRSAASEATEAFQTLQTVPDSVRNDVEVRPISPTSLRLTWTPLQLHAWNGVAKGYEIDYYKNDSSADAFKKIIFVNDTISGEYEIHGLKPYSFYAVKISAVGEVGKGLASQPIVKRT</sequence>